<dbReference type="AlphaFoldDB" id="A0A1F5UX98"/>
<dbReference type="STRING" id="1817864.A2Z21_03840"/>
<dbReference type="Proteomes" id="UP000179157">
    <property type="component" value="Unassembled WGS sequence"/>
</dbReference>
<reference evidence="2 3" key="1">
    <citation type="journal article" date="2016" name="Nat. Commun.">
        <title>Thousands of microbial genomes shed light on interconnected biogeochemical processes in an aquifer system.</title>
        <authorList>
            <person name="Anantharaman K."/>
            <person name="Brown C.T."/>
            <person name="Hug L.A."/>
            <person name="Sharon I."/>
            <person name="Castelle C.J."/>
            <person name="Probst A.J."/>
            <person name="Thomas B.C."/>
            <person name="Singh A."/>
            <person name="Wilkins M.J."/>
            <person name="Karaoz U."/>
            <person name="Brodie E.L."/>
            <person name="Williams K.H."/>
            <person name="Hubbard S.S."/>
            <person name="Banfield J.F."/>
        </authorList>
    </citation>
    <scope>NUCLEOTIDE SEQUENCE [LARGE SCALE GENOMIC DNA]</scope>
    <source>
        <strain evidence="3">RBG_16_55_9</strain>
    </source>
</reference>
<evidence type="ECO:0000313" key="3">
    <source>
        <dbReference type="Proteomes" id="UP000179157"/>
    </source>
</evidence>
<accession>A0A1F5UX98</accession>
<feature type="domain" description="DUF58" evidence="1">
    <location>
        <begin position="193"/>
        <end position="347"/>
    </location>
</feature>
<protein>
    <recommendedName>
        <fullName evidence="1">DUF58 domain-containing protein</fullName>
    </recommendedName>
</protein>
<proteinExistence type="predicted"/>
<evidence type="ECO:0000313" key="2">
    <source>
        <dbReference type="EMBL" id="OGF55776.1"/>
    </source>
</evidence>
<dbReference type="EMBL" id="MFGX01000048">
    <property type="protein sequence ID" value="OGF55776.1"/>
    <property type="molecule type" value="Genomic_DNA"/>
</dbReference>
<comment type="caution">
    <text evidence="2">The sequence shown here is derived from an EMBL/GenBank/DDBJ whole genome shotgun (WGS) entry which is preliminary data.</text>
</comment>
<organism evidence="2 3">
    <name type="scientific">Fraserbacteria sp. (strain RBG_16_55_9)</name>
    <dbReference type="NCBI Taxonomy" id="1817864"/>
    <lineage>
        <taxon>Bacteria</taxon>
        <taxon>Candidatus Fraseribacteriota</taxon>
    </lineage>
</organism>
<sequence length="428" mass="47663">MRRLLLLSVVIFGLILLGLATRSGAWLALAIPLLVYLVSGFLYSPEALNVNAMRSLSADRITPNEPVTVTLSITNEGSHVEEIFIEDLVPSSLEVIEGEPKMLTSFPPGAKVELSYTVSGDRGYYRFPGIRVTAQDPFHLFRKQITLSAPGQLFVLPEVVRLKRVEIRPRRTRVYSGLIPTRQGGPGIEFYGVREYQAGDSLRTINWKASVRHPESLFINEFEQERVADVGLILDARLRSDVIAGESPLFEHAIQAAAALTDAFLSSGNRVGMLVYGGHLDWTFPGYGKIQREKILRALARAEQGESQVFEGLEYVPTRLFPARSQLVLISPLLEGDLAVLLKLRARGYPLLIISPDPISFEQKKLQGGKDIELAIRIARLERELLLRRLRQAGTRIVDWNVDTPFHQAVHSALSRSPLWFRALGGGP</sequence>
<name>A0A1F5UX98_FRAXR</name>
<dbReference type="Pfam" id="PF01882">
    <property type="entry name" value="DUF58"/>
    <property type="match status" value="1"/>
</dbReference>
<dbReference type="InterPro" id="IPR002881">
    <property type="entry name" value="DUF58"/>
</dbReference>
<gene>
    <name evidence="2" type="ORF">A2Z21_03840</name>
</gene>
<evidence type="ECO:0000259" key="1">
    <source>
        <dbReference type="Pfam" id="PF01882"/>
    </source>
</evidence>
<dbReference type="PANTHER" id="PTHR33608">
    <property type="entry name" value="BLL2464 PROTEIN"/>
    <property type="match status" value="1"/>
</dbReference>
<dbReference type="PANTHER" id="PTHR33608:SF6">
    <property type="entry name" value="BLL2464 PROTEIN"/>
    <property type="match status" value="1"/>
</dbReference>